<feature type="domain" description="Glycosyltransferase subfamily 4-like N-terminal" evidence="2">
    <location>
        <begin position="14"/>
        <end position="175"/>
    </location>
</feature>
<dbReference type="CDD" id="cd03801">
    <property type="entry name" value="GT4_PimA-like"/>
    <property type="match status" value="1"/>
</dbReference>
<comment type="caution">
    <text evidence="3">The sequence shown here is derived from an EMBL/GenBank/DDBJ whole genome shotgun (WGS) entry which is preliminary data.</text>
</comment>
<organism evidence="3 4">
    <name type="scientific">Candidatus Buchananbacteria bacterium RIFCSPHIGHO2_01_FULL_39_8</name>
    <dbReference type="NCBI Taxonomy" id="1797533"/>
    <lineage>
        <taxon>Bacteria</taxon>
        <taxon>Candidatus Buchananiibacteriota</taxon>
    </lineage>
</organism>
<dbReference type="InterPro" id="IPR050194">
    <property type="entry name" value="Glycosyltransferase_grp1"/>
</dbReference>
<dbReference type="EMBL" id="MHIC01000041">
    <property type="protein sequence ID" value="OGY43790.1"/>
    <property type="molecule type" value="Genomic_DNA"/>
</dbReference>
<reference evidence="3 4" key="1">
    <citation type="journal article" date="2016" name="Nat. Commun.">
        <title>Thousands of microbial genomes shed light on interconnected biogeochemical processes in an aquifer system.</title>
        <authorList>
            <person name="Anantharaman K."/>
            <person name="Brown C.T."/>
            <person name="Hug L.A."/>
            <person name="Sharon I."/>
            <person name="Castelle C.J."/>
            <person name="Probst A.J."/>
            <person name="Thomas B.C."/>
            <person name="Singh A."/>
            <person name="Wilkins M.J."/>
            <person name="Karaoz U."/>
            <person name="Brodie E.L."/>
            <person name="Williams K.H."/>
            <person name="Hubbard S.S."/>
            <person name="Banfield J.F."/>
        </authorList>
    </citation>
    <scope>NUCLEOTIDE SEQUENCE [LARGE SCALE GENOMIC DNA]</scope>
</reference>
<accession>A0A1G1XW35</accession>
<feature type="domain" description="Glycosyl transferase family 1" evidence="1">
    <location>
        <begin position="193"/>
        <end position="350"/>
    </location>
</feature>
<proteinExistence type="predicted"/>
<dbReference type="Pfam" id="PF00534">
    <property type="entry name" value="Glycos_transf_1"/>
    <property type="match status" value="1"/>
</dbReference>
<dbReference type="Gene3D" id="3.40.50.2000">
    <property type="entry name" value="Glycogen Phosphorylase B"/>
    <property type="match status" value="2"/>
</dbReference>
<dbReference type="GO" id="GO:0016758">
    <property type="term" value="F:hexosyltransferase activity"/>
    <property type="evidence" value="ECO:0007669"/>
    <property type="project" value="TreeGrafter"/>
</dbReference>
<dbReference type="InterPro" id="IPR001296">
    <property type="entry name" value="Glyco_trans_1"/>
</dbReference>
<dbReference type="SUPFAM" id="SSF53756">
    <property type="entry name" value="UDP-Glycosyltransferase/glycogen phosphorylase"/>
    <property type="match status" value="1"/>
</dbReference>
<evidence type="ECO:0008006" key="5">
    <source>
        <dbReference type="Google" id="ProtNLM"/>
    </source>
</evidence>
<evidence type="ECO:0000259" key="2">
    <source>
        <dbReference type="Pfam" id="PF13439"/>
    </source>
</evidence>
<evidence type="ECO:0000313" key="4">
    <source>
        <dbReference type="Proteomes" id="UP000176241"/>
    </source>
</evidence>
<gene>
    <name evidence="3" type="ORF">A2731_00780</name>
</gene>
<evidence type="ECO:0000313" key="3">
    <source>
        <dbReference type="EMBL" id="OGY43790.1"/>
    </source>
</evidence>
<dbReference type="STRING" id="1797533.A2731_00780"/>
<name>A0A1G1XW35_9BACT</name>
<dbReference type="AlphaFoldDB" id="A0A1G1XW35"/>
<dbReference type="Proteomes" id="UP000176241">
    <property type="component" value="Unassembled WGS sequence"/>
</dbReference>
<dbReference type="PANTHER" id="PTHR45947">
    <property type="entry name" value="SULFOQUINOVOSYL TRANSFERASE SQD2"/>
    <property type="match status" value="1"/>
</dbReference>
<sequence length="384" mass="43314">MRVLIFSLAYSPFIGGAELAVKNITERISDTNFDMVTVNLDGRQAKKETIGNVNVYRVGKGKVSKYLFPLSGFKKAAELHQKNNYDIIWAIMANQAGLAALKFKKNFPKVKYILTLQEGDSLKSIWLRTWFIRPWYKAIYKKADRIQAISNFLKERAVKYGYLGPIDIVSNGVDFKQFSQEFSIEELQSLRSHIGLEPKDKVIVSVSRLVKKNGLDTLIKSIKDLAVKLLILGAGQQENKLKALARELGLEMKVLFLGYVDHKDLPKYLRIADVFVRPSRSEGLGSAFLEAMAADLPVVATPVGGIPDFLAEGETGLFCEVGNSRNLQEKISQLLFNQDLRNKIIIGGRELVLNKYSWENISREMAEIFKSSQEEINFKKGKLI</sequence>
<dbReference type="Pfam" id="PF13439">
    <property type="entry name" value="Glyco_transf_4"/>
    <property type="match status" value="1"/>
</dbReference>
<dbReference type="InterPro" id="IPR028098">
    <property type="entry name" value="Glyco_trans_4-like_N"/>
</dbReference>
<protein>
    <recommendedName>
        <fullName evidence="5">Glycosyl transferase family 1 domain-containing protein</fullName>
    </recommendedName>
</protein>
<dbReference type="PANTHER" id="PTHR45947:SF3">
    <property type="entry name" value="SULFOQUINOVOSYL TRANSFERASE SQD2"/>
    <property type="match status" value="1"/>
</dbReference>
<evidence type="ECO:0000259" key="1">
    <source>
        <dbReference type="Pfam" id="PF00534"/>
    </source>
</evidence>